<feature type="region of interest" description="Disordered" evidence="10">
    <location>
        <begin position="297"/>
        <end position="320"/>
    </location>
</feature>
<feature type="compositionally biased region" description="Low complexity" evidence="10">
    <location>
        <begin position="242"/>
        <end position="252"/>
    </location>
</feature>
<dbReference type="SUPFAM" id="SSF51126">
    <property type="entry name" value="Pectin lyase-like"/>
    <property type="match status" value="1"/>
</dbReference>
<evidence type="ECO:0000256" key="7">
    <source>
        <dbReference type="ARBA" id="ARBA00022729"/>
    </source>
</evidence>
<comment type="caution">
    <text evidence="12">The sequence shown here is derived from an EMBL/GenBank/DDBJ whole genome shotgun (WGS) entry which is preliminary data.</text>
</comment>
<protein>
    <recommendedName>
        <fullName evidence="5">pectate lyase</fullName>
        <ecNumber evidence="5">4.2.2.2</ecNumber>
    </recommendedName>
</protein>
<dbReference type="Proteomes" id="UP000270524">
    <property type="component" value="Unassembled WGS sequence"/>
</dbReference>
<dbReference type="EC" id="4.2.2.2" evidence="5"/>
<keyword evidence="9" id="KW-0456">Lyase</keyword>
<comment type="cofactor">
    <cofactor evidence="2">
        <name>Ca(2+)</name>
        <dbReference type="ChEBI" id="CHEBI:29108"/>
    </cofactor>
</comment>
<evidence type="ECO:0000256" key="8">
    <source>
        <dbReference type="ARBA" id="ARBA00022837"/>
    </source>
</evidence>
<dbReference type="PANTHER" id="PTHR33407">
    <property type="entry name" value="PECTATE LYASE F-RELATED"/>
    <property type="match status" value="1"/>
</dbReference>
<keyword evidence="8" id="KW-0106">Calcium</keyword>
<feature type="region of interest" description="Disordered" evidence="10">
    <location>
        <begin position="116"/>
        <end position="136"/>
    </location>
</feature>
<feature type="compositionally biased region" description="Gly residues" evidence="10">
    <location>
        <begin position="190"/>
        <end position="217"/>
    </location>
</feature>
<evidence type="ECO:0000256" key="10">
    <source>
        <dbReference type="SAM" id="MobiDB-lite"/>
    </source>
</evidence>
<feature type="compositionally biased region" description="Polar residues" evidence="10">
    <location>
        <begin position="161"/>
        <end position="179"/>
    </location>
</feature>
<dbReference type="AlphaFoldDB" id="A0A3M3QSH9"/>
<dbReference type="InterPro" id="IPR004898">
    <property type="entry name" value="Pectate_lyase_PlyH/PlyE-like"/>
</dbReference>
<name>A0A3M3QSH9_PSECA</name>
<evidence type="ECO:0000256" key="3">
    <source>
        <dbReference type="ARBA" id="ARBA00004613"/>
    </source>
</evidence>
<accession>A0A3M3QSH9</accession>
<dbReference type="PANTHER" id="PTHR33407:SF9">
    <property type="entry name" value="PECTATE LYASE F-RELATED"/>
    <property type="match status" value="1"/>
</dbReference>
<keyword evidence="6" id="KW-0964">Secreted</keyword>
<keyword evidence="7" id="KW-0732">Signal</keyword>
<dbReference type="GO" id="GO:0045490">
    <property type="term" value="P:pectin catabolic process"/>
    <property type="evidence" value="ECO:0007669"/>
    <property type="project" value="TreeGrafter"/>
</dbReference>
<dbReference type="GO" id="GO:0005576">
    <property type="term" value="C:extracellular region"/>
    <property type="evidence" value="ECO:0007669"/>
    <property type="project" value="UniProtKB-SubCell"/>
</dbReference>
<dbReference type="EMBL" id="RBPJ01000338">
    <property type="protein sequence ID" value="RMN87189.1"/>
    <property type="molecule type" value="Genomic_DNA"/>
</dbReference>
<organism evidence="12 14">
    <name type="scientific">Pseudomonas cannabina</name>
    <dbReference type="NCBI Taxonomy" id="86840"/>
    <lineage>
        <taxon>Bacteria</taxon>
        <taxon>Pseudomonadati</taxon>
        <taxon>Pseudomonadota</taxon>
        <taxon>Gammaproteobacteria</taxon>
        <taxon>Pseudomonadales</taxon>
        <taxon>Pseudomonadaceae</taxon>
        <taxon>Pseudomonas</taxon>
    </lineage>
</organism>
<dbReference type="Gene3D" id="2.160.20.10">
    <property type="entry name" value="Single-stranded right-handed beta-helix, Pectin lyase-like"/>
    <property type="match status" value="1"/>
</dbReference>
<evidence type="ECO:0000256" key="2">
    <source>
        <dbReference type="ARBA" id="ARBA00001913"/>
    </source>
</evidence>
<evidence type="ECO:0000256" key="1">
    <source>
        <dbReference type="ARBA" id="ARBA00000695"/>
    </source>
</evidence>
<dbReference type="Pfam" id="PF03211">
    <property type="entry name" value="Pectate_lyase"/>
    <property type="match status" value="1"/>
</dbReference>
<comment type="subcellular location">
    <subcellularLocation>
        <location evidence="3">Secreted</location>
    </subcellularLocation>
</comment>
<reference evidence="13 14" key="1">
    <citation type="submission" date="2018-08" db="EMBL/GenBank/DDBJ databases">
        <title>Recombination of ecologically and evolutionarily significant loci maintains genetic cohesion in the Pseudomonas syringae species complex.</title>
        <authorList>
            <person name="Dillon M."/>
            <person name="Thakur S."/>
            <person name="Almeida R.N.D."/>
            <person name="Weir B.S."/>
            <person name="Guttman D.S."/>
        </authorList>
    </citation>
    <scope>NUCLEOTIDE SEQUENCE [LARGE SCALE GENOMIC DNA]</scope>
    <source>
        <strain evidence="11 13">ICMP 15201</strain>
        <strain evidence="12 14">ICMP 15203</strain>
    </source>
</reference>
<evidence type="ECO:0000256" key="6">
    <source>
        <dbReference type="ARBA" id="ARBA00022525"/>
    </source>
</evidence>
<evidence type="ECO:0000313" key="12">
    <source>
        <dbReference type="EMBL" id="RMN87189.1"/>
    </source>
</evidence>
<feature type="compositionally biased region" description="Gly residues" evidence="10">
    <location>
        <begin position="224"/>
        <end position="241"/>
    </location>
</feature>
<dbReference type="InterPro" id="IPR012334">
    <property type="entry name" value="Pectin_lyas_fold"/>
</dbReference>
<feature type="region of interest" description="Disordered" evidence="10">
    <location>
        <begin position="161"/>
        <end position="281"/>
    </location>
</feature>
<evidence type="ECO:0000256" key="4">
    <source>
        <dbReference type="ARBA" id="ARBA00006463"/>
    </source>
</evidence>
<evidence type="ECO:0000313" key="13">
    <source>
        <dbReference type="Proteomes" id="UP000269335"/>
    </source>
</evidence>
<comment type="catalytic activity">
    <reaction evidence="1">
        <text>Eliminative cleavage of (1-&gt;4)-alpha-D-galacturonan to give oligosaccharides with 4-deoxy-alpha-D-galact-4-enuronosyl groups at their non-reducing ends.</text>
        <dbReference type="EC" id="4.2.2.2"/>
    </reaction>
</comment>
<evidence type="ECO:0000256" key="5">
    <source>
        <dbReference type="ARBA" id="ARBA00012272"/>
    </source>
</evidence>
<evidence type="ECO:0000313" key="11">
    <source>
        <dbReference type="EMBL" id="RMN82953.1"/>
    </source>
</evidence>
<proteinExistence type="inferred from homology"/>
<feature type="compositionally biased region" description="Polar residues" evidence="10">
    <location>
        <begin position="253"/>
        <end position="270"/>
    </location>
</feature>
<feature type="compositionally biased region" description="Polar residues" evidence="10">
    <location>
        <begin position="120"/>
        <end position="136"/>
    </location>
</feature>
<sequence length="484" mass="49862">MTLQPRRKREPRAARCHSLRATARQSPHRPIEPHKDAAIDAGKSGVRRWFICPSHRGKATMSIGINSTSYQPASTQLDFSALSGKSPQTDTLAGQNNQAVDAEALLFGSDKQQDVRFGTPENTAPNLQNSSQTGDSQSNLVKLFSALIMSLIQMLANTMKNQDTAQDPNEWQDPFQNENGLGGDTSLADDGGGSTPDATGDGGGDTTSATGEGGGGDTTSATGDGSGGNTTSAAGGGGGGTRSATDSDSGGTPSVTDNGTTPTNKGSAPTGTGPVQVPKASGDTVVVNQTIKVGAGETFDGQGKTFTASNALGDGGQGESQKPLFELAEGATLKNVNLGQNEADGIHVKAATDAKVTIDNLHAENVGEDLITVKGEGGAKVTNLDIKNSSAQGADDKIIQLNADTHLNVDGFKATDFGTMVRTNGGKQFNDMSIELNGIDASHGKFALVKSDSEDLKLATGDIAMTDVKHAYDKTKLSTQHTEL</sequence>
<dbReference type="Proteomes" id="UP000269335">
    <property type="component" value="Unassembled WGS sequence"/>
</dbReference>
<dbReference type="GO" id="GO:0030570">
    <property type="term" value="F:pectate lyase activity"/>
    <property type="evidence" value="ECO:0007669"/>
    <property type="project" value="UniProtKB-EC"/>
</dbReference>
<evidence type="ECO:0000256" key="9">
    <source>
        <dbReference type="ARBA" id="ARBA00023239"/>
    </source>
</evidence>
<comment type="similarity">
    <text evidence="4">Belongs to the polysaccharide lyase 3 family.</text>
</comment>
<dbReference type="EMBL" id="RBPH01000091">
    <property type="protein sequence ID" value="RMN82953.1"/>
    <property type="molecule type" value="Genomic_DNA"/>
</dbReference>
<dbReference type="InterPro" id="IPR011050">
    <property type="entry name" value="Pectin_lyase_fold/virulence"/>
</dbReference>
<gene>
    <name evidence="12" type="ORF">ALQ51_05062</name>
    <name evidence="11" type="ORF">ALQ53_04096</name>
</gene>
<evidence type="ECO:0000313" key="14">
    <source>
        <dbReference type="Proteomes" id="UP000270524"/>
    </source>
</evidence>